<keyword evidence="11" id="KW-1133">Transmembrane helix</keyword>
<evidence type="ECO:0000313" key="16">
    <source>
        <dbReference type="EnsemblPlants" id="AUR62000874-RA:cds"/>
    </source>
</evidence>
<comment type="catalytic activity">
    <reaction evidence="1">
        <text>S-ubiquitinyl-[E2 ubiquitin-conjugating enzyme]-L-cysteine + [acceptor protein]-L-lysine = [E2 ubiquitin-conjugating enzyme]-L-cysteine + N(6)-ubiquitinyl-[acceptor protein]-L-lysine.</text>
        <dbReference type="EC" id="2.3.2.27"/>
    </reaction>
</comment>
<dbReference type="CDD" id="cd16461">
    <property type="entry name" value="RING-H2_EL5-like"/>
    <property type="match status" value="1"/>
</dbReference>
<evidence type="ECO:0000256" key="10">
    <source>
        <dbReference type="ARBA" id="ARBA00022833"/>
    </source>
</evidence>
<evidence type="ECO:0000259" key="15">
    <source>
        <dbReference type="PROSITE" id="PS50089"/>
    </source>
</evidence>
<evidence type="ECO:0000256" key="5">
    <source>
        <dbReference type="ARBA" id="ARBA00022679"/>
    </source>
</evidence>
<evidence type="ECO:0000256" key="7">
    <source>
        <dbReference type="ARBA" id="ARBA00022723"/>
    </source>
</evidence>
<dbReference type="Pfam" id="PF13639">
    <property type="entry name" value="zf-RING_2"/>
    <property type="match status" value="1"/>
</dbReference>
<dbReference type="GO" id="GO:0061630">
    <property type="term" value="F:ubiquitin protein ligase activity"/>
    <property type="evidence" value="ECO:0007669"/>
    <property type="project" value="UniProtKB-EC"/>
</dbReference>
<keyword evidence="12" id="KW-0472">Membrane</keyword>
<feature type="domain" description="RING-type" evidence="15">
    <location>
        <begin position="9"/>
        <end position="51"/>
    </location>
</feature>
<evidence type="ECO:0000256" key="14">
    <source>
        <dbReference type="PROSITE-ProRule" id="PRU00175"/>
    </source>
</evidence>
<dbReference type="EC" id="2.3.2.27" evidence="4"/>
<dbReference type="PANTHER" id="PTHR14155:SF632">
    <property type="entry name" value="RING-H2 FINGER PROTEIN ATL17-RELATED"/>
    <property type="match status" value="1"/>
</dbReference>
<evidence type="ECO:0000256" key="11">
    <source>
        <dbReference type="ARBA" id="ARBA00022989"/>
    </source>
</evidence>
<keyword evidence="5" id="KW-0808">Transferase</keyword>
<dbReference type="Proteomes" id="UP000596660">
    <property type="component" value="Unplaced"/>
</dbReference>
<comment type="pathway">
    <text evidence="3">Protein modification; protein ubiquitination.</text>
</comment>
<evidence type="ECO:0000256" key="6">
    <source>
        <dbReference type="ARBA" id="ARBA00022692"/>
    </source>
</evidence>
<evidence type="ECO:0000256" key="9">
    <source>
        <dbReference type="ARBA" id="ARBA00022786"/>
    </source>
</evidence>
<dbReference type="SUPFAM" id="SSF57850">
    <property type="entry name" value="RING/U-box"/>
    <property type="match status" value="1"/>
</dbReference>
<keyword evidence="7" id="KW-0479">Metal-binding</keyword>
<accession>A0A803KPB8</accession>
<dbReference type="FunFam" id="3.30.40.10:FF:000187">
    <property type="entry name" value="E3 ubiquitin-protein ligase ATL6"/>
    <property type="match status" value="1"/>
</dbReference>
<dbReference type="InterPro" id="IPR013083">
    <property type="entry name" value="Znf_RING/FYVE/PHD"/>
</dbReference>
<keyword evidence="9" id="KW-0833">Ubl conjugation pathway</keyword>
<dbReference type="Gene3D" id="3.30.40.10">
    <property type="entry name" value="Zinc/RING finger domain, C3HC4 (zinc finger)"/>
    <property type="match status" value="1"/>
</dbReference>
<dbReference type="PROSITE" id="PS50089">
    <property type="entry name" value="ZF_RING_2"/>
    <property type="match status" value="1"/>
</dbReference>
<keyword evidence="17" id="KW-1185">Reference proteome</keyword>
<dbReference type="AlphaFoldDB" id="A0A803KPB8"/>
<dbReference type="SMART" id="SM00184">
    <property type="entry name" value="RING"/>
    <property type="match status" value="1"/>
</dbReference>
<reference evidence="16" key="1">
    <citation type="journal article" date="2017" name="Nature">
        <title>The genome of Chenopodium quinoa.</title>
        <authorList>
            <person name="Jarvis D.E."/>
            <person name="Ho Y.S."/>
            <person name="Lightfoot D.J."/>
            <person name="Schmoeckel S.M."/>
            <person name="Li B."/>
            <person name="Borm T.J.A."/>
            <person name="Ohyanagi H."/>
            <person name="Mineta K."/>
            <person name="Michell C.T."/>
            <person name="Saber N."/>
            <person name="Kharbatia N.M."/>
            <person name="Rupper R.R."/>
            <person name="Sharp A.R."/>
            <person name="Dally N."/>
            <person name="Boughton B.A."/>
            <person name="Woo Y.H."/>
            <person name="Gao G."/>
            <person name="Schijlen E.G.W.M."/>
            <person name="Guo X."/>
            <person name="Momin A.A."/>
            <person name="Negrao S."/>
            <person name="Al-Babili S."/>
            <person name="Gehring C."/>
            <person name="Roessner U."/>
            <person name="Jung C."/>
            <person name="Murphy K."/>
            <person name="Arold S.T."/>
            <person name="Gojobori T."/>
            <person name="van der Linden C.G."/>
            <person name="van Loo E.N."/>
            <person name="Jellen E.N."/>
            <person name="Maughan P.J."/>
            <person name="Tester M."/>
        </authorList>
    </citation>
    <scope>NUCLEOTIDE SEQUENCE [LARGE SCALE GENOMIC DNA]</scope>
    <source>
        <strain evidence="16">cv. PI 614886</strain>
    </source>
</reference>
<dbReference type="GO" id="GO:0016020">
    <property type="term" value="C:membrane"/>
    <property type="evidence" value="ECO:0007669"/>
    <property type="project" value="UniProtKB-SubCell"/>
</dbReference>
<dbReference type="PANTHER" id="PTHR14155">
    <property type="entry name" value="RING FINGER DOMAIN-CONTAINING"/>
    <property type="match status" value="1"/>
</dbReference>
<gene>
    <name evidence="16" type="primary">LOC110735929</name>
</gene>
<keyword evidence="8 14" id="KW-0863">Zinc-finger</keyword>
<evidence type="ECO:0000256" key="12">
    <source>
        <dbReference type="ARBA" id="ARBA00023136"/>
    </source>
</evidence>
<protein>
    <recommendedName>
        <fullName evidence="4">RING-type E3 ubiquitin transferase</fullName>
        <ecNumber evidence="4">2.3.2.27</ecNumber>
    </recommendedName>
</protein>
<dbReference type="GO" id="GO:0008270">
    <property type="term" value="F:zinc ion binding"/>
    <property type="evidence" value="ECO:0007669"/>
    <property type="project" value="UniProtKB-KW"/>
</dbReference>
<evidence type="ECO:0000256" key="13">
    <source>
        <dbReference type="ARBA" id="ARBA00024209"/>
    </source>
</evidence>
<evidence type="ECO:0000256" key="8">
    <source>
        <dbReference type="ARBA" id="ARBA00022771"/>
    </source>
</evidence>
<sequence>MIGINTLECAVCLMEYNDKDVLRLIPKCDHVFHAECVDDWLVSHATCPVCRFNLTNADLWDRDMSQYDMILEVRDDNDNNQGMIKDISLSRSLSTGHMDKFTLRLPREVWKQIMMNGNKLEGNTNLWVKSGESSTKAGYRGGIIVEGSSRSKSERFVRNNAEVFSFRKHFTSKESSSLSVVTIEANQLPV</sequence>
<dbReference type="EnsemblPlants" id="AUR62000874-RA">
    <property type="protein sequence ID" value="AUR62000874-RA:cds"/>
    <property type="gene ID" value="AUR62000874"/>
</dbReference>
<evidence type="ECO:0000256" key="3">
    <source>
        <dbReference type="ARBA" id="ARBA00004906"/>
    </source>
</evidence>
<comment type="similarity">
    <text evidence="13">Belongs to the RING-type zinc finger family. ATL subfamily.</text>
</comment>
<evidence type="ECO:0000256" key="4">
    <source>
        <dbReference type="ARBA" id="ARBA00012483"/>
    </source>
</evidence>
<keyword evidence="10" id="KW-0862">Zinc</keyword>
<dbReference type="InterPro" id="IPR001841">
    <property type="entry name" value="Znf_RING"/>
</dbReference>
<proteinExistence type="inferred from homology"/>
<reference evidence="16" key="2">
    <citation type="submission" date="2021-03" db="UniProtKB">
        <authorList>
            <consortium name="EnsemblPlants"/>
        </authorList>
    </citation>
    <scope>IDENTIFICATION</scope>
</reference>
<dbReference type="InterPro" id="IPR053238">
    <property type="entry name" value="RING-H2_zinc_finger"/>
</dbReference>
<evidence type="ECO:0000256" key="1">
    <source>
        <dbReference type="ARBA" id="ARBA00000900"/>
    </source>
</evidence>
<organism evidence="16 17">
    <name type="scientific">Chenopodium quinoa</name>
    <name type="common">Quinoa</name>
    <dbReference type="NCBI Taxonomy" id="63459"/>
    <lineage>
        <taxon>Eukaryota</taxon>
        <taxon>Viridiplantae</taxon>
        <taxon>Streptophyta</taxon>
        <taxon>Embryophyta</taxon>
        <taxon>Tracheophyta</taxon>
        <taxon>Spermatophyta</taxon>
        <taxon>Magnoliopsida</taxon>
        <taxon>eudicotyledons</taxon>
        <taxon>Gunneridae</taxon>
        <taxon>Pentapetalae</taxon>
        <taxon>Caryophyllales</taxon>
        <taxon>Chenopodiaceae</taxon>
        <taxon>Chenopodioideae</taxon>
        <taxon>Atripliceae</taxon>
        <taxon>Chenopodium</taxon>
    </lineage>
</organism>
<keyword evidence="6" id="KW-0812">Transmembrane</keyword>
<evidence type="ECO:0000256" key="2">
    <source>
        <dbReference type="ARBA" id="ARBA00004167"/>
    </source>
</evidence>
<dbReference type="Gramene" id="AUR62000874-RA">
    <property type="protein sequence ID" value="AUR62000874-RA:cds"/>
    <property type="gene ID" value="AUR62000874"/>
</dbReference>
<name>A0A803KPB8_CHEQI</name>
<evidence type="ECO:0000313" key="17">
    <source>
        <dbReference type="Proteomes" id="UP000596660"/>
    </source>
</evidence>
<comment type="subcellular location">
    <subcellularLocation>
        <location evidence="2">Membrane</location>
        <topology evidence="2">Single-pass membrane protein</topology>
    </subcellularLocation>
</comment>